<dbReference type="Gene3D" id="3.10.20.440">
    <property type="entry name" value="2Fe-2S iron-sulphur cluster binding domain, sarcosine oxidase, alpha subunit, N-terminal domain"/>
    <property type="match status" value="1"/>
</dbReference>
<dbReference type="SUPFAM" id="SSF54292">
    <property type="entry name" value="2Fe-2S ferredoxin-like"/>
    <property type="match status" value="1"/>
</dbReference>
<accession>A0A381VN99</accession>
<evidence type="ECO:0000256" key="1">
    <source>
        <dbReference type="ARBA" id="ARBA00023002"/>
    </source>
</evidence>
<organism evidence="2">
    <name type="scientific">marine metagenome</name>
    <dbReference type="NCBI Taxonomy" id="408172"/>
    <lineage>
        <taxon>unclassified sequences</taxon>
        <taxon>metagenomes</taxon>
        <taxon>ecological metagenomes</taxon>
    </lineage>
</organism>
<keyword evidence="1" id="KW-0560">Oxidoreductase</keyword>
<dbReference type="GO" id="GO:0016491">
    <property type="term" value="F:oxidoreductase activity"/>
    <property type="evidence" value="ECO:0007669"/>
    <property type="project" value="UniProtKB-KW"/>
</dbReference>
<proteinExistence type="predicted"/>
<sequence>MIGNCFDCLVEIDGETNLQACLVSVRDGMRIRPYPGYEPGNDIKMSEL</sequence>
<dbReference type="AlphaFoldDB" id="A0A381VN99"/>
<dbReference type="Pfam" id="PF13510">
    <property type="entry name" value="Fer2_4"/>
    <property type="match status" value="1"/>
</dbReference>
<evidence type="ECO:0000313" key="2">
    <source>
        <dbReference type="EMBL" id="SVA41228.1"/>
    </source>
</evidence>
<dbReference type="GO" id="GO:0051536">
    <property type="term" value="F:iron-sulfur cluster binding"/>
    <property type="evidence" value="ECO:0007669"/>
    <property type="project" value="InterPro"/>
</dbReference>
<name>A0A381VN99_9ZZZZ</name>
<gene>
    <name evidence="2" type="ORF">METZ01_LOCUS94082</name>
</gene>
<dbReference type="InterPro" id="IPR042204">
    <property type="entry name" value="2Fe-2S-bd_N"/>
</dbReference>
<dbReference type="InterPro" id="IPR036010">
    <property type="entry name" value="2Fe-2S_ferredoxin-like_sf"/>
</dbReference>
<dbReference type="EMBL" id="UINC01009188">
    <property type="protein sequence ID" value="SVA41228.1"/>
    <property type="molecule type" value="Genomic_DNA"/>
</dbReference>
<protein>
    <submittedName>
        <fullName evidence="2">Uncharacterized protein</fullName>
    </submittedName>
</protein>
<reference evidence="2" key="1">
    <citation type="submission" date="2018-05" db="EMBL/GenBank/DDBJ databases">
        <authorList>
            <person name="Lanie J.A."/>
            <person name="Ng W.-L."/>
            <person name="Kazmierczak K.M."/>
            <person name="Andrzejewski T.M."/>
            <person name="Davidsen T.M."/>
            <person name="Wayne K.J."/>
            <person name="Tettelin H."/>
            <person name="Glass J.I."/>
            <person name="Rusch D."/>
            <person name="Podicherti R."/>
            <person name="Tsui H.-C.T."/>
            <person name="Winkler M.E."/>
        </authorList>
    </citation>
    <scope>NUCLEOTIDE SEQUENCE</scope>
</reference>